<feature type="compositionally biased region" description="Acidic residues" evidence="1">
    <location>
        <begin position="413"/>
        <end position="424"/>
    </location>
</feature>
<dbReference type="GeneID" id="19248082"/>
<keyword evidence="2" id="KW-0472">Membrane</keyword>
<dbReference type="KEGG" id="maw:19248082"/>
<dbReference type="AlphaFoldDB" id="E9E1M3"/>
<evidence type="ECO:0000256" key="1">
    <source>
        <dbReference type="SAM" id="MobiDB-lite"/>
    </source>
</evidence>
<evidence type="ECO:0000313" key="3">
    <source>
        <dbReference type="EMBL" id="EFY90256.1"/>
    </source>
</evidence>
<feature type="compositionally biased region" description="Basic and acidic residues" evidence="1">
    <location>
        <begin position="103"/>
        <end position="120"/>
    </location>
</feature>
<accession>E9E1M3</accession>
<proteinExistence type="predicted"/>
<evidence type="ECO:0000313" key="4">
    <source>
        <dbReference type="Proteomes" id="UP000002499"/>
    </source>
</evidence>
<feature type="compositionally biased region" description="Low complexity" evidence="1">
    <location>
        <begin position="396"/>
        <end position="409"/>
    </location>
</feature>
<dbReference type="eggNOG" id="ENOG502SG5H">
    <property type="taxonomic scope" value="Eukaryota"/>
</dbReference>
<name>E9E1M3_METAQ</name>
<keyword evidence="4" id="KW-1185">Reference proteome</keyword>
<evidence type="ECO:0000256" key="2">
    <source>
        <dbReference type="SAM" id="Phobius"/>
    </source>
</evidence>
<gene>
    <name evidence="3" type="ORF">MAC_03771</name>
</gene>
<reference evidence="3 4" key="1">
    <citation type="journal article" date="2011" name="PLoS Genet.">
        <title>Genome sequencing and comparative transcriptomics of the model entomopathogenic fungi Metarhizium anisopliae and M. acridum.</title>
        <authorList>
            <person name="Gao Q."/>
            <person name="Jin K."/>
            <person name="Ying S.H."/>
            <person name="Zhang Y."/>
            <person name="Xiao G."/>
            <person name="Shang Y."/>
            <person name="Duan Z."/>
            <person name="Hu X."/>
            <person name="Xie X.Q."/>
            <person name="Zhou G."/>
            <person name="Peng G."/>
            <person name="Luo Z."/>
            <person name="Huang W."/>
            <person name="Wang B."/>
            <person name="Fang W."/>
            <person name="Wang S."/>
            <person name="Zhong Y."/>
            <person name="Ma L.J."/>
            <person name="St Leger R.J."/>
            <person name="Zhao G.P."/>
            <person name="Pei Y."/>
            <person name="Feng M.G."/>
            <person name="Xia Y."/>
            <person name="Wang C."/>
        </authorList>
    </citation>
    <scope>NUCLEOTIDE SEQUENCE [LARGE SCALE GENOMIC DNA]</scope>
    <source>
        <strain evidence="3 4">CQMa 102</strain>
    </source>
</reference>
<dbReference type="InParanoid" id="E9E1M3"/>
<keyword evidence="2" id="KW-1133">Transmembrane helix</keyword>
<feature type="compositionally biased region" description="Basic and acidic residues" evidence="1">
    <location>
        <begin position="204"/>
        <end position="268"/>
    </location>
</feature>
<feature type="compositionally biased region" description="Basic and acidic residues" evidence="1">
    <location>
        <begin position="363"/>
        <end position="372"/>
    </location>
</feature>
<sequence>MTADSDNMSYMYTATAYAALLGLGVAVYHVSTRRANRRAAANHPRHARPQQNEPRREDRKKKQRQETYTSEAQEASRAKARAHAPEPAPRPQSSVDDTSDDGVDNREFAKQLSKAKEGKKFSNKAEGGKQKEKSVKQSRANQMHTAVVDEKPSDTGAEADDDRSPVESPVESPKESPEVRAVDASGVSDMLEPAAAGPSVLRITDTDKQKEKLKATKAPQKTETKKQRQNRKKAEAAKQAREEAEKERRALEEKQRRTARIAEGRPAKDGSQFKSTNGDSSWAKGAPNGTGAKLVDNNEKAFHQPLDTMEKPAAEIKSQQAPAQAGDSWISSLPSEEEQLEMLKNEADEWSTVPAKSSRKSKKSGESGDETSKQPVAQSKKDTPAPAPAPAPKLTSKSGASQSFGAFSALNDDAAEEVEEEWDV</sequence>
<protein>
    <submittedName>
        <fullName evidence="3">Uncharacterized protein</fullName>
    </submittedName>
</protein>
<feature type="compositionally biased region" description="Basic and acidic residues" evidence="1">
    <location>
        <begin position="126"/>
        <end position="135"/>
    </location>
</feature>
<dbReference type="OrthoDB" id="4941481at2759"/>
<dbReference type="HOGENOM" id="CLU_050102_1_0_1"/>
<keyword evidence="2" id="KW-0812">Transmembrane</keyword>
<feature type="transmembrane region" description="Helical" evidence="2">
    <location>
        <begin position="12"/>
        <end position="30"/>
    </location>
</feature>
<organism evidence="4">
    <name type="scientific">Metarhizium acridum (strain CQMa 102)</name>
    <dbReference type="NCBI Taxonomy" id="655827"/>
    <lineage>
        <taxon>Eukaryota</taxon>
        <taxon>Fungi</taxon>
        <taxon>Dikarya</taxon>
        <taxon>Ascomycota</taxon>
        <taxon>Pezizomycotina</taxon>
        <taxon>Sordariomycetes</taxon>
        <taxon>Hypocreomycetidae</taxon>
        <taxon>Hypocreales</taxon>
        <taxon>Clavicipitaceae</taxon>
        <taxon>Metarhizium</taxon>
    </lineage>
</organism>
<feature type="compositionally biased region" description="Basic and acidic residues" evidence="1">
    <location>
        <begin position="172"/>
        <end position="181"/>
    </location>
</feature>
<dbReference type="EMBL" id="GL698492">
    <property type="protein sequence ID" value="EFY90256.1"/>
    <property type="molecule type" value="Genomic_DNA"/>
</dbReference>
<dbReference type="OMA" id="ENEWTTV"/>
<feature type="compositionally biased region" description="Basic and acidic residues" evidence="1">
    <location>
        <begin position="296"/>
        <end position="314"/>
    </location>
</feature>
<dbReference type="Proteomes" id="UP000002499">
    <property type="component" value="Unassembled WGS sequence"/>
</dbReference>
<feature type="region of interest" description="Disordered" evidence="1">
    <location>
        <begin position="35"/>
        <end position="424"/>
    </location>
</feature>